<comment type="caution">
    <text evidence="2">The sequence shown here is derived from an EMBL/GenBank/DDBJ whole genome shotgun (WGS) entry which is preliminary data.</text>
</comment>
<keyword evidence="3" id="KW-1185">Reference proteome</keyword>
<gene>
    <name evidence="2" type="ORF">F443_06271</name>
</gene>
<dbReference type="HOGENOM" id="CLU_2965851_0_0_1"/>
<dbReference type="AlphaFoldDB" id="V9FI75"/>
<evidence type="ECO:0000313" key="3">
    <source>
        <dbReference type="Proteomes" id="UP000018721"/>
    </source>
</evidence>
<dbReference type="Proteomes" id="UP000018721">
    <property type="component" value="Unassembled WGS sequence"/>
</dbReference>
<dbReference type="EMBL" id="ANIZ01001060">
    <property type="protein sequence ID" value="ETI50102.1"/>
    <property type="molecule type" value="Genomic_DNA"/>
</dbReference>
<organism evidence="2 3">
    <name type="scientific">Phytophthora nicotianae P1569</name>
    <dbReference type="NCBI Taxonomy" id="1317065"/>
    <lineage>
        <taxon>Eukaryota</taxon>
        <taxon>Sar</taxon>
        <taxon>Stramenopiles</taxon>
        <taxon>Oomycota</taxon>
        <taxon>Peronosporomycetes</taxon>
        <taxon>Peronosporales</taxon>
        <taxon>Peronosporaceae</taxon>
        <taxon>Phytophthora</taxon>
    </lineage>
</organism>
<feature type="region of interest" description="Disordered" evidence="1">
    <location>
        <begin position="20"/>
        <end position="59"/>
    </location>
</feature>
<accession>V9FI75</accession>
<sequence>MNISGKPKVFSELKGGRIVGDRRTLGPFAGGTSQRPKGVVGEKALKEDRSGGVTQPQGK</sequence>
<evidence type="ECO:0000256" key="1">
    <source>
        <dbReference type="SAM" id="MobiDB-lite"/>
    </source>
</evidence>
<proteinExistence type="predicted"/>
<protein>
    <submittedName>
        <fullName evidence="2">Uncharacterized protein</fullName>
    </submittedName>
</protein>
<name>V9FI75_PHYNI</name>
<reference evidence="2 3" key="1">
    <citation type="submission" date="2013-11" db="EMBL/GenBank/DDBJ databases">
        <title>The Genome Sequence of Phytophthora parasitica P1569.</title>
        <authorList>
            <consortium name="The Broad Institute Genomics Platform"/>
            <person name="Russ C."/>
            <person name="Tyler B."/>
            <person name="Panabieres F."/>
            <person name="Shan W."/>
            <person name="Tripathy S."/>
            <person name="Grunwald N."/>
            <person name="Machado M."/>
            <person name="Johnson C.S."/>
            <person name="Arredondo F."/>
            <person name="Hong C."/>
            <person name="Coffey M."/>
            <person name="Young S.K."/>
            <person name="Zeng Q."/>
            <person name="Gargeya S."/>
            <person name="Fitzgerald M."/>
            <person name="Abouelleil A."/>
            <person name="Alvarado L."/>
            <person name="Chapman S.B."/>
            <person name="Gainer-Dewar J."/>
            <person name="Goldberg J."/>
            <person name="Griggs A."/>
            <person name="Gujja S."/>
            <person name="Hansen M."/>
            <person name="Howarth C."/>
            <person name="Imamovic A."/>
            <person name="Ireland A."/>
            <person name="Larimer J."/>
            <person name="McCowan C."/>
            <person name="Murphy C."/>
            <person name="Pearson M."/>
            <person name="Poon T.W."/>
            <person name="Priest M."/>
            <person name="Roberts A."/>
            <person name="Saif S."/>
            <person name="Shea T."/>
            <person name="Sykes S."/>
            <person name="Wortman J."/>
            <person name="Nusbaum C."/>
            <person name="Birren B."/>
        </authorList>
    </citation>
    <scope>NUCLEOTIDE SEQUENCE [LARGE SCALE GENOMIC DNA]</scope>
    <source>
        <strain evidence="2 3">P1569</strain>
    </source>
</reference>
<evidence type="ECO:0000313" key="2">
    <source>
        <dbReference type="EMBL" id="ETI50102.1"/>
    </source>
</evidence>